<protein>
    <submittedName>
        <fullName evidence="2">Uncharacterized protein</fullName>
    </submittedName>
</protein>
<feature type="region of interest" description="Disordered" evidence="1">
    <location>
        <begin position="1"/>
        <end position="22"/>
    </location>
</feature>
<reference evidence="2 3" key="1">
    <citation type="submission" date="2019-05" db="EMBL/GenBank/DDBJ databases">
        <title>Emergence of the Ug99 lineage of the wheat stem rust pathogen through somatic hybridization.</title>
        <authorList>
            <person name="Li F."/>
            <person name="Upadhyaya N.M."/>
            <person name="Sperschneider J."/>
            <person name="Matny O."/>
            <person name="Nguyen-Phuc H."/>
            <person name="Mago R."/>
            <person name="Raley C."/>
            <person name="Miller M.E."/>
            <person name="Silverstein K.A.T."/>
            <person name="Henningsen E."/>
            <person name="Hirsch C.D."/>
            <person name="Visser B."/>
            <person name="Pretorius Z.A."/>
            <person name="Steffenson B.J."/>
            <person name="Schwessinger B."/>
            <person name="Dodds P.N."/>
            <person name="Figueroa M."/>
        </authorList>
    </citation>
    <scope>NUCLEOTIDE SEQUENCE [LARGE SCALE GENOMIC DNA]</scope>
    <source>
        <strain evidence="2">21-0</strain>
    </source>
</reference>
<sequence length="148" mass="16877">MQGNAESHRHPNGKIQPMPDPRMATRLRLRRTRQTPSQSLRMNSAIILARFQLRSHNQEGVDSRIRKPLDRCDYHHRFDRSDFCVPGWSPQCGKGDERRAADLVVGRTDQSELRTTCHTSPDHDTSGQTSLHVLLADTELINQDPATD</sequence>
<evidence type="ECO:0000313" key="2">
    <source>
        <dbReference type="EMBL" id="KAA1118950.1"/>
    </source>
</evidence>
<dbReference type="AlphaFoldDB" id="A0A5B0R0C9"/>
<dbReference type="Proteomes" id="UP000324748">
    <property type="component" value="Unassembled WGS sequence"/>
</dbReference>
<name>A0A5B0R0C9_PUCGR</name>
<evidence type="ECO:0000256" key="1">
    <source>
        <dbReference type="SAM" id="MobiDB-lite"/>
    </source>
</evidence>
<evidence type="ECO:0000313" key="3">
    <source>
        <dbReference type="Proteomes" id="UP000324748"/>
    </source>
</evidence>
<dbReference type="EMBL" id="VSWC01000001">
    <property type="protein sequence ID" value="KAA1118950.1"/>
    <property type="molecule type" value="Genomic_DNA"/>
</dbReference>
<organism evidence="2 3">
    <name type="scientific">Puccinia graminis f. sp. tritici</name>
    <dbReference type="NCBI Taxonomy" id="56615"/>
    <lineage>
        <taxon>Eukaryota</taxon>
        <taxon>Fungi</taxon>
        <taxon>Dikarya</taxon>
        <taxon>Basidiomycota</taxon>
        <taxon>Pucciniomycotina</taxon>
        <taxon>Pucciniomycetes</taxon>
        <taxon>Pucciniales</taxon>
        <taxon>Pucciniaceae</taxon>
        <taxon>Puccinia</taxon>
    </lineage>
</organism>
<gene>
    <name evidence="2" type="ORF">PGT21_011073</name>
</gene>
<keyword evidence="3" id="KW-1185">Reference proteome</keyword>
<comment type="caution">
    <text evidence="2">The sequence shown here is derived from an EMBL/GenBank/DDBJ whole genome shotgun (WGS) entry which is preliminary data.</text>
</comment>
<dbReference type="OrthoDB" id="10295616at2759"/>
<proteinExistence type="predicted"/>
<accession>A0A5B0R0C9</accession>